<feature type="region of interest" description="Disordered" evidence="1">
    <location>
        <begin position="1"/>
        <end position="26"/>
    </location>
</feature>
<reference evidence="3" key="1">
    <citation type="submission" date="2023-09" db="EMBL/GenBank/DDBJ databases">
        <title>30 novel species of actinomycetes from the DSMZ collection.</title>
        <authorList>
            <person name="Nouioui I."/>
        </authorList>
    </citation>
    <scope>NUCLEOTIDE SEQUENCE</scope>
    <source>
        <strain evidence="3">DSM 115977</strain>
    </source>
</reference>
<name>A0ABU2X040_9ACTN</name>
<gene>
    <name evidence="3" type="ORF">RM555_19720</name>
</gene>
<dbReference type="RefSeq" id="WP_311413136.1">
    <property type="nucleotide sequence ID" value="NZ_JAVRFL010000023.1"/>
</dbReference>
<feature type="transmembrane region" description="Helical" evidence="2">
    <location>
        <begin position="91"/>
        <end position="109"/>
    </location>
</feature>
<organism evidence="3 4">
    <name type="scientific">Micromonospora reichwaldensis</name>
    <dbReference type="NCBI Taxonomy" id="3075516"/>
    <lineage>
        <taxon>Bacteria</taxon>
        <taxon>Bacillati</taxon>
        <taxon>Actinomycetota</taxon>
        <taxon>Actinomycetes</taxon>
        <taxon>Micromonosporales</taxon>
        <taxon>Micromonosporaceae</taxon>
        <taxon>Micromonospora</taxon>
    </lineage>
</organism>
<keyword evidence="2" id="KW-0472">Membrane</keyword>
<feature type="transmembrane region" description="Helical" evidence="2">
    <location>
        <begin position="65"/>
        <end position="85"/>
    </location>
</feature>
<proteinExistence type="predicted"/>
<evidence type="ECO:0000256" key="1">
    <source>
        <dbReference type="SAM" id="MobiDB-lite"/>
    </source>
</evidence>
<sequence length="121" mass="13304">MTSPTQPERQVEEDLTQQGYPETDPTCRGQAEDIEAEAELKAGPFQGKFRLRDGAGKTASSWSHLLEVASVLVWPAGVTLLLWLAGAPVVVRVWAMAVVTVVSLAVYGLRVWTARRGRREE</sequence>
<comment type="caution">
    <text evidence="3">The sequence shown here is derived from an EMBL/GenBank/DDBJ whole genome shotgun (WGS) entry which is preliminary data.</text>
</comment>
<evidence type="ECO:0000256" key="2">
    <source>
        <dbReference type="SAM" id="Phobius"/>
    </source>
</evidence>
<keyword evidence="4" id="KW-1185">Reference proteome</keyword>
<keyword evidence="2" id="KW-1133">Transmembrane helix</keyword>
<evidence type="ECO:0000313" key="4">
    <source>
        <dbReference type="Proteomes" id="UP001180973"/>
    </source>
</evidence>
<dbReference type="Proteomes" id="UP001180973">
    <property type="component" value="Unassembled WGS sequence"/>
</dbReference>
<dbReference type="EMBL" id="JAVRFL010000023">
    <property type="protein sequence ID" value="MDT0531219.1"/>
    <property type="molecule type" value="Genomic_DNA"/>
</dbReference>
<keyword evidence="2" id="KW-0812">Transmembrane</keyword>
<evidence type="ECO:0000313" key="3">
    <source>
        <dbReference type="EMBL" id="MDT0531219.1"/>
    </source>
</evidence>
<protein>
    <submittedName>
        <fullName evidence="3">Uncharacterized protein</fullName>
    </submittedName>
</protein>
<accession>A0ABU2X040</accession>